<protein>
    <submittedName>
        <fullName evidence="1">Uncharacterized protein</fullName>
    </submittedName>
</protein>
<dbReference type="AlphaFoldDB" id="A0A3M7S513"/>
<evidence type="ECO:0000313" key="1">
    <source>
        <dbReference type="EMBL" id="RNA30680.1"/>
    </source>
</evidence>
<dbReference type="EMBL" id="REGN01002057">
    <property type="protein sequence ID" value="RNA30680.1"/>
    <property type="molecule type" value="Genomic_DNA"/>
</dbReference>
<evidence type="ECO:0000313" key="2">
    <source>
        <dbReference type="Proteomes" id="UP000276133"/>
    </source>
</evidence>
<comment type="caution">
    <text evidence="1">The sequence shown here is derived from an EMBL/GenBank/DDBJ whole genome shotgun (WGS) entry which is preliminary data.</text>
</comment>
<name>A0A3M7S513_BRAPC</name>
<reference evidence="1 2" key="1">
    <citation type="journal article" date="2018" name="Sci. Rep.">
        <title>Genomic signatures of local adaptation to the degree of environmental predictability in rotifers.</title>
        <authorList>
            <person name="Franch-Gras L."/>
            <person name="Hahn C."/>
            <person name="Garcia-Roger E.M."/>
            <person name="Carmona M.J."/>
            <person name="Serra M."/>
            <person name="Gomez A."/>
        </authorList>
    </citation>
    <scope>NUCLEOTIDE SEQUENCE [LARGE SCALE GENOMIC DNA]</scope>
    <source>
        <strain evidence="1">HYR1</strain>
    </source>
</reference>
<organism evidence="1 2">
    <name type="scientific">Brachionus plicatilis</name>
    <name type="common">Marine rotifer</name>
    <name type="synonym">Brachionus muelleri</name>
    <dbReference type="NCBI Taxonomy" id="10195"/>
    <lineage>
        <taxon>Eukaryota</taxon>
        <taxon>Metazoa</taxon>
        <taxon>Spiralia</taxon>
        <taxon>Gnathifera</taxon>
        <taxon>Rotifera</taxon>
        <taxon>Eurotatoria</taxon>
        <taxon>Monogononta</taxon>
        <taxon>Pseudotrocha</taxon>
        <taxon>Ploima</taxon>
        <taxon>Brachionidae</taxon>
        <taxon>Brachionus</taxon>
    </lineage>
</organism>
<gene>
    <name evidence="1" type="ORF">BpHYR1_018725</name>
</gene>
<accession>A0A3M7S513</accession>
<sequence length="178" mass="20586">MNPKSGEIGLIFEVIGDFVKTIETAQKKAEYQDECSSQMFHSHTVQFLIEQIRSTCSCALKIGFEGSNSNTSDISRHINPKKTDIRITVIILLDIFYKQLDRKCFLCEKISFVQARYRNTDLTSGFLFCYYSPFNTCSTGSCFFHDKVNAYEEKCRKQLLDMSCQTKKFTWKNKIISV</sequence>
<keyword evidence="2" id="KW-1185">Reference proteome</keyword>
<dbReference type="Proteomes" id="UP000276133">
    <property type="component" value="Unassembled WGS sequence"/>
</dbReference>
<proteinExistence type="predicted"/>